<dbReference type="PANTHER" id="PTHR43791">
    <property type="entry name" value="PERMEASE-RELATED"/>
    <property type="match status" value="1"/>
</dbReference>
<evidence type="ECO:0000256" key="5">
    <source>
        <dbReference type="ARBA" id="ARBA00023136"/>
    </source>
</evidence>
<feature type="compositionally biased region" description="Low complexity" evidence="6">
    <location>
        <begin position="8"/>
        <end position="21"/>
    </location>
</feature>
<comment type="subcellular location">
    <subcellularLocation>
        <location evidence="1">Membrane</location>
        <topology evidence="1">Multi-pass membrane protein</topology>
    </subcellularLocation>
</comment>
<dbReference type="SUPFAM" id="SSF103473">
    <property type="entry name" value="MFS general substrate transporter"/>
    <property type="match status" value="1"/>
</dbReference>
<sequence length="364" mass="40471">MPEKTALSTSPTTETTESVTPNIDNGLSVTYVIDPEEERKVLKKLDRVILPLMALVYFFQFLDKHSINFAAVFGLSEDLGLSGGEFSWVISLYYFGQFCSEYPTAYLMSRLRITRFVGVTIIVWGAIEMCLGASQGFPSLGAIRFLLGLAEGSVSPSFMIITSCWYKRSEHPIRVATWMSMFGVAETAGGLIMYGIGIAHMSMQNWRVMFLACGGLTVLAGILFMVYMPLDPTTAWFLNERERLVATERLALDRGTPSTPWGIVASTWLASCMPPVWGQMLALIASNVKGNTKKSVVGALAFIFFCVGNITAPQLWQREDAPRYLKGCIASVASYCCLIIAFFGYYLVGKYSNEKEDRRFRFAL</sequence>
<evidence type="ECO:0000256" key="2">
    <source>
        <dbReference type="ARBA" id="ARBA00022448"/>
    </source>
</evidence>
<evidence type="ECO:0000256" key="7">
    <source>
        <dbReference type="SAM" id="Phobius"/>
    </source>
</evidence>
<dbReference type="InterPro" id="IPR036259">
    <property type="entry name" value="MFS_trans_sf"/>
</dbReference>
<feature type="region of interest" description="Disordered" evidence="6">
    <location>
        <begin position="1"/>
        <end position="21"/>
    </location>
</feature>
<feature type="transmembrane region" description="Helical" evidence="7">
    <location>
        <begin position="296"/>
        <end position="312"/>
    </location>
</feature>
<feature type="transmembrane region" description="Helical" evidence="7">
    <location>
        <begin position="261"/>
        <end position="284"/>
    </location>
</feature>
<name>A0ABR3SUN8_9PEZI</name>
<feature type="transmembrane region" description="Helical" evidence="7">
    <location>
        <begin position="324"/>
        <end position="348"/>
    </location>
</feature>
<evidence type="ECO:0000256" key="4">
    <source>
        <dbReference type="ARBA" id="ARBA00022989"/>
    </source>
</evidence>
<keyword evidence="3 7" id="KW-0812">Transmembrane</keyword>
<evidence type="ECO:0000259" key="8">
    <source>
        <dbReference type="PROSITE" id="PS50850"/>
    </source>
</evidence>
<organism evidence="9 10">
    <name type="scientific">Neofusicoccum ribis</name>
    <dbReference type="NCBI Taxonomy" id="45134"/>
    <lineage>
        <taxon>Eukaryota</taxon>
        <taxon>Fungi</taxon>
        <taxon>Dikarya</taxon>
        <taxon>Ascomycota</taxon>
        <taxon>Pezizomycotina</taxon>
        <taxon>Dothideomycetes</taxon>
        <taxon>Dothideomycetes incertae sedis</taxon>
        <taxon>Botryosphaeriales</taxon>
        <taxon>Botryosphaeriaceae</taxon>
        <taxon>Neofusicoccum</taxon>
    </lineage>
</organism>
<evidence type="ECO:0000313" key="10">
    <source>
        <dbReference type="Proteomes" id="UP001521116"/>
    </source>
</evidence>
<dbReference type="PROSITE" id="PS50850">
    <property type="entry name" value="MFS"/>
    <property type="match status" value="1"/>
</dbReference>
<evidence type="ECO:0000256" key="3">
    <source>
        <dbReference type="ARBA" id="ARBA00022692"/>
    </source>
</evidence>
<evidence type="ECO:0000313" key="9">
    <source>
        <dbReference type="EMBL" id="KAL1629754.1"/>
    </source>
</evidence>
<feature type="domain" description="Major facilitator superfamily (MFS) profile" evidence="8">
    <location>
        <begin position="49"/>
        <end position="364"/>
    </location>
</feature>
<feature type="transmembrane region" description="Helical" evidence="7">
    <location>
        <begin position="208"/>
        <end position="230"/>
    </location>
</feature>
<accession>A0ABR3SUN8</accession>
<keyword evidence="4 7" id="KW-1133">Transmembrane helix</keyword>
<comment type="caution">
    <text evidence="9">The sequence shown here is derived from an EMBL/GenBank/DDBJ whole genome shotgun (WGS) entry which is preliminary data.</text>
</comment>
<keyword evidence="2" id="KW-0813">Transport</keyword>
<evidence type="ECO:0000256" key="1">
    <source>
        <dbReference type="ARBA" id="ARBA00004141"/>
    </source>
</evidence>
<feature type="transmembrane region" description="Helical" evidence="7">
    <location>
        <begin position="116"/>
        <end position="137"/>
    </location>
</feature>
<evidence type="ECO:0000256" key="6">
    <source>
        <dbReference type="SAM" id="MobiDB-lite"/>
    </source>
</evidence>
<feature type="transmembrane region" description="Helical" evidence="7">
    <location>
        <begin position="175"/>
        <end position="196"/>
    </location>
</feature>
<dbReference type="PANTHER" id="PTHR43791:SF103">
    <property type="entry name" value="MAJOR FACILITATOR SUPERFAMILY (MFS) PROFILE DOMAIN-CONTAINING PROTEIN-RELATED"/>
    <property type="match status" value="1"/>
</dbReference>
<dbReference type="InterPro" id="IPR011701">
    <property type="entry name" value="MFS"/>
</dbReference>
<protein>
    <recommendedName>
        <fullName evidence="8">Major facilitator superfamily (MFS) profile domain-containing protein</fullName>
    </recommendedName>
</protein>
<gene>
    <name evidence="9" type="ORF">SLS56_005277</name>
</gene>
<dbReference type="InterPro" id="IPR020846">
    <property type="entry name" value="MFS_dom"/>
</dbReference>
<reference evidence="9 10" key="1">
    <citation type="submission" date="2024-02" db="EMBL/GenBank/DDBJ databases">
        <title>De novo assembly and annotation of 12 fungi associated with fruit tree decline syndrome in Ontario, Canada.</title>
        <authorList>
            <person name="Sulman M."/>
            <person name="Ellouze W."/>
            <person name="Ilyukhin E."/>
        </authorList>
    </citation>
    <scope>NUCLEOTIDE SEQUENCE [LARGE SCALE GENOMIC DNA]</scope>
    <source>
        <strain evidence="9 10">M1-105</strain>
    </source>
</reference>
<dbReference type="Proteomes" id="UP001521116">
    <property type="component" value="Unassembled WGS sequence"/>
</dbReference>
<keyword evidence="5 7" id="KW-0472">Membrane</keyword>
<dbReference type="EMBL" id="JAJVDC020000052">
    <property type="protein sequence ID" value="KAL1629754.1"/>
    <property type="molecule type" value="Genomic_DNA"/>
</dbReference>
<dbReference type="Gene3D" id="1.20.1250.20">
    <property type="entry name" value="MFS general substrate transporter like domains"/>
    <property type="match status" value="1"/>
</dbReference>
<dbReference type="Pfam" id="PF07690">
    <property type="entry name" value="MFS_1"/>
    <property type="match status" value="1"/>
</dbReference>
<keyword evidence="10" id="KW-1185">Reference proteome</keyword>
<proteinExistence type="predicted"/>